<name>A0ABV1G4T2_9FIRM</name>
<dbReference type="InterPro" id="IPR019198">
    <property type="entry name" value="Beta_propeller_containing"/>
</dbReference>
<comment type="caution">
    <text evidence="2">The sequence shown here is derived from an EMBL/GenBank/DDBJ whole genome shotgun (WGS) entry which is preliminary data.</text>
</comment>
<accession>A0ABV1G4T2</accession>
<organism evidence="2 3">
    <name type="scientific">Faecousia intestinalis</name>
    <dbReference type="NCBI Taxonomy" id="3133167"/>
    <lineage>
        <taxon>Bacteria</taxon>
        <taxon>Bacillati</taxon>
        <taxon>Bacillota</taxon>
        <taxon>Clostridia</taxon>
        <taxon>Eubacteriales</taxon>
        <taxon>Oscillospiraceae</taxon>
        <taxon>Faecousia</taxon>
    </lineage>
</organism>
<evidence type="ECO:0000313" key="2">
    <source>
        <dbReference type="EMBL" id="MEQ2510417.1"/>
    </source>
</evidence>
<evidence type="ECO:0000313" key="3">
    <source>
        <dbReference type="Proteomes" id="UP001491552"/>
    </source>
</evidence>
<evidence type="ECO:0000256" key="1">
    <source>
        <dbReference type="SAM" id="SignalP"/>
    </source>
</evidence>
<dbReference type="RefSeq" id="WP_349135089.1">
    <property type="nucleotide sequence ID" value="NZ_JBBMFF010000155.1"/>
</dbReference>
<dbReference type="PROSITE" id="PS51257">
    <property type="entry name" value="PROKAR_LIPOPROTEIN"/>
    <property type="match status" value="1"/>
</dbReference>
<sequence>MKKRWIALLLAAVLPIGVLAGCGSEDMPELSLDSITAPVAARNEMEVRTALGNYTGISEAAPDSADGEMATVQFAGDASATTALHDGYIYVLSNSELRILRAAGASTTQLNTLDISSGTSSEDSYEFANALLVEGDRLAVVTTASSMDSDLSGSDVCHLRLYDISEPSTPTLLRTFSQDGLYEGIGTANGLLFLVSSGTADLDEASGSAASMPQIGDNAESEAVPAAQFYLSSALDAPTFSIVSAISLADAQRSGVRAFTGTIDHVCVSEQGVFLARSIRMESHGDAYKKDHYSVTNHAINAATELLRLTADADLTMLASKPLAGEVAAWELNAQANALYVVNSLSSSQYQLFEDKTYGWTNRLDQSQNGGTALNVLDLSLQQIADGSDLLPDASLSAARFSGNYCLLAMFDADTPLAAIDLSNPTKPALAEVSGLSELFNVLLPAEGMLMDLSGANGANGMSLAISTMAMGGGSVSATGLVKELGTYAGGAVYAAVSQDAAWALVCYDHTSHLFRLGDAITEVSRPEISVHSGTAFFFEGDYLYACAPDEVSAVSLTSGSVDALLSFAVG</sequence>
<reference evidence="2 3" key="1">
    <citation type="submission" date="2024-03" db="EMBL/GenBank/DDBJ databases">
        <title>Human intestinal bacterial collection.</title>
        <authorList>
            <person name="Pauvert C."/>
            <person name="Hitch T.C.A."/>
            <person name="Clavel T."/>
        </authorList>
    </citation>
    <scope>NUCLEOTIDE SEQUENCE [LARGE SCALE GENOMIC DNA]</scope>
    <source>
        <strain evidence="2 3">CLA-AA-H192</strain>
    </source>
</reference>
<protein>
    <submittedName>
        <fullName evidence="2">Beta-propeller domain-containing protein</fullName>
    </submittedName>
</protein>
<feature type="signal peptide" evidence="1">
    <location>
        <begin position="1"/>
        <end position="20"/>
    </location>
</feature>
<dbReference type="Pfam" id="PF09826">
    <property type="entry name" value="Beta_propel"/>
    <property type="match status" value="1"/>
</dbReference>
<gene>
    <name evidence="2" type="ORF">WMO66_03980</name>
</gene>
<dbReference type="EMBL" id="JBBMFF010000155">
    <property type="protein sequence ID" value="MEQ2510417.1"/>
    <property type="molecule type" value="Genomic_DNA"/>
</dbReference>
<proteinExistence type="predicted"/>
<keyword evidence="1" id="KW-0732">Signal</keyword>
<feature type="chain" id="PRO_5046749751" evidence="1">
    <location>
        <begin position="21"/>
        <end position="571"/>
    </location>
</feature>
<dbReference type="Proteomes" id="UP001491552">
    <property type="component" value="Unassembled WGS sequence"/>
</dbReference>
<keyword evidence="3" id="KW-1185">Reference proteome</keyword>